<gene>
    <name evidence="1" type="ORF">TSPI_04362</name>
</gene>
<protein>
    <submittedName>
        <fullName evidence="1">2-succinylbenzoate--CoA ligase</fullName>
    </submittedName>
</protein>
<comment type="caution">
    <text evidence="1">The sequence shown here is derived from an EMBL/GenBank/DDBJ whole genome shotgun (WGS) entry which is preliminary data.</text>
</comment>
<name>A0ABR3K698_TRISP</name>
<evidence type="ECO:0000313" key="2">
    <source>
        <dbReference type="Proteomes" id="UP001558632"/>
    </source>
</evidence>
<organism evidence="1 2">
    <name type="scientific">Trichinella spiralis</name>
    <name type="common">Trichina worm</name>
    <dbReference type="NCBI Taxonomy" id="6334"/>
    <lineage>
        <taxon>Eukaryota</taxon>
        <taxon>Metazoa</taxon>
        <taxon>Ecdysozoa</taxon>
        <taxon>Nematoda</taxon>
        <taxon>Enoplea</taxon>
        <taxon>Dorylaimia</taxon>
        <taxon>Trichinellida</taxon>
        <taxon>Trichinellidae</taxon>
        <taxon>Trichinella</taxon>
    </lineage>
</organism>
<sequence length="91" mass="10412">MNFSHPLAETIQICGYFYDPVDHKDDRQQQQMRTWQLGFTCACTHPSGSTGQPVNDIVVYSSRHVPHRAVVSNVESRSHLTHTRSLCPHQH</sequence>
<accession>A0ABR3K698</accession>
<dbReference type="EMBL" id="JBEUSY010000501">
    <property type="protein sequence ID" value="KAL1228626.1"/>
    <property type="molecule type" value="Genomic_DNA"/>
</dbReference>
<proteinExistence type="predicted"/>
<keyword evidence="2" id="KW-1185">Reference proteome</keyword>
<keyword evidence="1" id="KW-0436">Ligase</keyword>
<dbReference type="GO" id="GO:0016874">
    <property type="term" value="F:ligase activity"/>
    <property type="evidence" value="ECO:0007669"/>
    <property type="project" value="UniProtKB-KW"/>
</dbReference>
<evidence type="ECO:0000313" key="1">
    <source>
        <dbReference type="EMBL" id="KAL1228626.1"/>
    </source>
</evidence>
<dbReference type="Proteomes" id="UP001558632">
    <property type="component" value="Unassembled WGS sequence"/>
</dbReference>
<reference evidence="1 2" key="1">
    <citation type="submission" date="2024-07" db="EMBL/GenBank/DDBJ databases">
        <title>Enhanced genomic and transcriptomic resources for Trichinella pseudospiralis and T. spiralis underpin the discovery of pronounced molecular differences between stages and species.</title>
        <authorList>
            <person name="Pasi K.K."/>
            <person name="La Rosa G."/>
            <person name="Gomez-Morales M.A."/>
            <person name="Tosini F."/>
            <person name="Sumanam S."/>
            <person name="Young N.D."/>
            <person name="Chang B.C."/>
            <person name="Robin G.B."/>
        </authorList>
    </citation>
    <scope>NUCLEOTIDE SEQUENCE [LARGE SCALE GENOMIC DNA]</scope>
    <source>
        <strain evidence="1">ISS534</strain>
    </source>
</reference>